<name>A0ABS7SYT9_9FIRM</name>
<evidence type="ECO:0000313" key="1">
    <source>
        <dbReference type="EMBL" id="MBZ2386698.1"/>
    </source>
</evidence>
<proteinExistence type="predicted"/>
<dbReference type="Proteomes" id="UP000734271">
    <property type="component" value="Unassembled WGS sequence"/>
</dbReference>
<evidence type="ECO:0000313" key="2">
    <source>
        <dbReference type="Proteomes" id="UP000734271"/>
    </source>
</evidence>
<keyword evidence="2" id="KW-1185">Reference proteome</keyword>
<sequence>MVIMEEIKVTEKELEQIRELVKNHKYHNVRKSVLIMRNIFTGEITIENQTTYSEDNGALRFSRAKDEELLWWYERFDWEMNGQDGEEMADEVINSMRKTVEVI</sequence>
<dbReference type="EMBL" id="JAIPME010000002">
    <property type="protein sequence ID" value="MBZ2386698.1"/>
    <property type="molecule type" value="Genomic_DNA"/>
</dbReference>
<gene>
    <name evidence="1" type="ORF">K8P03_05215</name>
</gene>
<comment type="caution">
    <text evidence="1">The sequence shown here is derived from an EMBL/GenBank/DDBJ whole genome shotgun (WGS) entry which is preliminary data.</text>
</comment>
<evidence type="ECO:0008006" key="3">
    <source>
        <dbReference type="Google" id="ProtNLM"/>
    </source>
</evidence>
<reference evidence="1 2" key="1">
    <citation type="submission" date="2021-08" db="EMBL/GenBank/DDBJ databases">
        <title>FDA dAtabase for Regulatory Grade micrObial Sequences (FDA-ARGOS): Supporting development and validation of Infectious Disease Dx tests.</title>
        <authorList>
            <person name="Sproer C."/>
            <person name="Gronow S."/>
            <person name="Severitt S."/>
            <person name="Schroder I."/>
            <person name="Tallon L."/>
            <person name="Sadzewicz L."/>
            <person name="Zhao X."/>
            <person name="Boylan J."/>
            <person name="Ott S."/>
            <person name="Bowen H."/>
            <person name="Vavikolanu K."/>
            <person name="Hazen T."/>
            <person name="Aluvathingal J."/>
            <person name="Nadendla S."/>
            <person name="Lowell S."/>
            <person name="Myers T."/>
            <person name="Yan Y."/>
            <person name="Sichtig H."/>
        </authorList>
    </citation>
    <scope>NUCLEOTIDE SEQUENCE [LARGE SCALE GENOMIC DNA]</scope>
    <source>
        <strain evidence="1 2">FDAARGOS_1460</strain>
    </source>
</reference>
<dbReference type="RefSeq" id="WP_223419033.1">
    <property type="nucleotide sequence ID" value="NZ_JAIPME010000002.1"/>
</dbReference>
<organism evidence="1 2">
    <name type="scientific">Anaerococcus murdochii</name>
    <dbReference type="NCBI Taxonomy" id="411577"/>
    <lineage>
        <taxon>Bacteria</taxon>
        <taxon>Bacillati</taxon>
        <taxon>Bacillota</taxon>
        <taxon>Tissierellia</taxon>
        <taxon>Tissierellales</taxon>
        <taxon>Peptoniphilaceae</taxon>
        <taxon>Anaerococcus</taxon>
    </lineage>
</organism>
<protein>
    <recommendedName>
        <fullName evidence="3">Phage protein</fullName>
    </recommendedName>
</protein>
<accession>A0ABS7SYT9</accession>